<proteinExistence type="predicted"/>
<accession>A0A1M6C268</accession>
<organism evidence="1 2">
    <name type="scientific">Anaerovibrio lipolyticus DSM 3074</name>
    <dbReference type="NCBI Taxonomy" id="1120997"/>
    <lineage>
        <taxon>Bacteria</taxon>
        <taxon>Bacillati</taxon>
        <taxon>Bacillota</taxon>
        <taxon>Negativicutes</taxon>
        <taxon>Selenomonadales</taxon>
        <taxon>Selenomonadaceae</taxon>
        <taxon>Anaerovibrio</taxon>
    </lineage>
</organism>
<dbReference type="EMBL" id="FQYW01000007">
    <property type="protein sequence ID" value="SHI55116.1"/>
    <property type="molecule type" value="Genomic_DNA"/>
</dbReference>
<gene>
    <name evidence="1" type="ORF">SAMN02745671_00960</name>
</gene>
<evidence type="ECO:0000313" key="2">
    <source>
        <dbReference type="Proteomes" id="UP000191240"/>
    </source>
</evidence>
<dbReference type="Proteomes" id="UP000191240">
    <property type="component" value="Unassembled WGS sequence"/>
</dbReference>
<sequence length="57" mass="6523">MGAENMQIKKPMVWEEFGNAELYAHLKQAVDDVKSGRVQDVDEAFDDILSELDRVKI</sequence>
<reference evidence="1 2" key="1">
    <citation type="submission" date="2016-11" db="EMBL/GenBank/DDBJ databases">
        <authorList>
            <person name="Jaros S."/>
            <person name="Januszkiewicz K."/>
            <person name="Wedrychowicz H."/>
        </authorList>
    </citation>
    <scope>NUCLEOTIDE SEQUENCE [LARGE SCALE GENOMIC DNA]</scope>
    <source>
        <strain evidence="1 2">DSM 3074</strain>
    </source>
</reference>
<protein>
    <submittedName>
        <fullName evidence="1">Uncharacterized protein</fullName>
    </submittedName>
</protein>
<evidence type="ECO:0000313" key="1">
    <source>
        <dbReference type="EMBL" id="SHI55116.1"/>
    </source>
</evidence>
<dbReference type="AlphaFoldDB" id="A0A1M6C268"/>
<name>A0A1M6C268_9FIRM</name>